<dbReference type="CDD" id="cd01347">
    <property type="entry name" value="ligand_gated_channel"/>
    <property type="match status" value="1"/>
</dbReference>
<dbReference type="InterPro" id="IPR012910">
    <property type="entry name" value="Plug_dom"/>
</dbReference>
<keyword evidence="5 12" id="KW-0732">Signal</keyword>
<dbReference type="Pfam" id="PF07715">
    <property type="entry name" value="Plug"/>
    <property type="match status" value="1"/>
</dbReference>
<evidence type="ECO:0000256" key="11">
    <source>
        <dbReference type="RuleBase" id="RU003357"/>
    </source>
</evidence>
<dbReference type="InterPro" id="IPR039426">
    <property type="entry name" value="TonB-dep_rcpt-like"/>
</dbReference>
<evidence type="ECO:0000256" key="5">
    <source>
        <dbReference type="ARBA" id="ARBA00022729"/>
    </source>
</evidence>
<keyword evidence="6" id="KW-0406">Ion transport</keyword>
<evidence type="ECO:0000256" key="8">
    <source>
        <dbReference type="ARBA" id="ARBA00023136"/>
    </source>
</evidence>
<protein>
    <recommendedName>
        <fullName evidence="17">TonB-dependent receptor</fullName>
    </recommendedName>
</protein>
<keyword evidence="9 10" id="KW-0998">Cell outer membrane</keyword>
<evidence type="ECO:0000256" key="7">
    <source>
        <dbReference type="ARBA" id="ARBA00023077"/>
    </source>
</evidence>
<dbReference type="SUPFAM" id="SSF56935">
    <property type="entry name" value="Porins"/>
    <property type="match status" value="1"/>
</dbReference>
<proteinExistence type="inferred from homology"/>
<dbReference type="GO" id="GO:0009279">
    <property type="term" value="C:cell outer membrane"/>
    <property type="evidence" value="ECO:0007669"/>
    <property type="project" value="UniProtKB-SubCell"/>
</dbReference>
<evidence type="ECO:0000313" key="16">
    <source>
        <dbReference type="Proteomes" id="UP000239590"/>
    </source>
</evidence>
<feature type="chain" id="PRO_5015416814" description="TonB-dependent receptor" evidence="12">
    <location>
        <begin position="31"/>
        <end position="639"/>
    </location>
</feature>
<dbReference type="PANTHER" id="PTHR30069">
    <property type="entry name" value="TONB-DEPENDENT OUTER MEMBRANE RECEPTOR"/>
    <property type="match status" value="1"/>
</dbReference>
<evidence type="ECO:0000256" key="1">
    <source>
        <dbReference type="ARBA" id="ARBA00004571"/>
    </source>
</evidence>
<evidence type="ECO:0000259" key="14">
    <source>
        <dbReference type="Pfam" id="PF07715"/>
    </source>
</evidence>
<evidence type="ECO:0000313" key="15">
    <source>
        <dbReference type="EMBL" id="PQA60455.1"/>
    </source>
</evidence>
<dbReference type="InterPro" id="IPR010917">
    <property type="entry name" value="TonB_rcpt_CS"/>
</dbReference>
<keyword evidence="16" id="KW-1185">Reference proteome</keyword>
<evidence type="ECO:0008006" key="17">
    <source>
        <dbReference type="Google" id="ProtNLM"/>
    </source>
</evidence>
<dbReference type="PANTHER" id="PTHR30069:SF53">
    <property type="entry name" value="COLICIN I RECEPTOR-RELATED"/>
    <property type="match status" value="1"/>
</dbReference>
<organism evidence="15 16">
    <name type="scientific">Siphonobacter curvatus</name>
    <dbReference type="NCBI Taxonomy" id="2094562"/>
    <lineage>
        <taxon>Bacteria</taxon>
        <taxon>Pseudomonadati</taxon>
        <taxon>Bacteroidota</taxon>
        <taxon>Cytophagia</taxon>
        <taxon>Cytophagales</taxon>
        <taxon>Cytophagaceae</taxon>
        <taxon>Siphonobacter</taxon>
    </lineage>
</organism>
<dbReference type="InterPro" id="IPR036942">
    <property type="entry name" value="Beta-barrel_TonB_sf"/>
</dbReference>
<evidence type="ECO:0000256" key="3">
    <source>
        <dbReference type="ARBA" id="ARBA00022452"/>
    </source>
</evidence>
<keyword evidence="4 10" id="KW-0812">Transmembrane</keyword>
<evidence type="ECO:0000256" key="2">
    <source>
        <dbReference type="ARBA" id="ARBA00022448"/>
    </source>
</evidence>
<dbReference type="Pfam" id="PF00593">
    <property type="entry name" value="TonB_dep_Rec_b-barrel"/>
    <property type="match status" value="1"/>
</dbReference>
<evidence type="ECO:0000256" key="6">
    <source>
        <dbReference type="ARBA" id="ARBA00023065"/>
    </source>
</evidence>
<dbReference type="Gene3D" id="2.40.170.20">
    <property type="entry name" value="TonB-dependent receptor, beta-barrel domain"/>
    <property type="match status" value="1"/>
</dbReference>
<dbReference type="InterPro" id="IPR000531">
    <property type="entry name" value="Beta-barrel_TonB"/>
</dbReference>
<evidence type="ECO:0000256" key="4">
    <source>
        <dbReference type="ARBA" id="ARBA00022692"/>
    </source>
</evidence>
<dbReference type="AlphaFoldDB" id="A0A2S7IRX1"/>
<dbReference type="EMBL" id="PTRA01000001">
    <property type="protein sequence ID" value="PQA60455.1"/>
    <property type="molecule type" value="Genomic_DNA"/>
</dbReference>
<keyword evidence="7 11" id="KW-0798">TonB box</keyword>
<name>A0A2S7IRX1_9BACT</name>
<sequence length="639" mass="71828">MLIISFIQKTMSVFTKSTLLFLLATTAVWAQETQLEPVTVTANRTDQKLSQTGKVVTVLPDSVLQKYATQSVGELLSRQAGFMVVGTQGPLGTNQDVYARGAGQGNTLILLDGVPIYDPSGINNTFDLNLLSVGEIERIEILKGAQSTLYGSDAVAGVINIFTRKEGDRPLGASATVQAGSYGTFRSTVGLNSSSKAGYFNAQYTRLRSDGFSAAHDAKGNQNFDKDGFWQDNALFNGGIQLGSKLLWKVRGMYSWYRNELDAGAFTDSTNYDYTNTMKMAGTGFEYTHKLGKLTANYAFTTFDRKSELDQSSFEGNTHFAELYHSWNIRPWFDLITGADLRSQNTYQANPYGPPIQKDTAHTQLISAYITALLRSRTNLALELGGRYNHHSLYGSNVTYSVNPSYLFKDRYKAFVNLSSGFRTPTLYQLYSPYGNKSLKPETSRSLELGVQWFSKDKKSNVRVLYFDRLIKQVIDFQSLNQPPYGRYVNYNQQKDHGFELEGSYLSNGWSLTANATYVTGQVTQPLNGRDTTFNNLFRRPKMLVNATLGYQITPKVFASATVRSLGKRSDRFYNGETFQTELVELKPYTTLDVYAEYQINTFLRVYGDVRNLLNEQYFDSYGYNTRGRNFTAGVRFQF</sequence>
<reference evidence="16" key="1">
    <citation type="submission" date="2018-02" db="EMBL/GenBank/DDBJ databases">
        <title>Genome sequencing of Solimonas sp. HR-BB.</title>
        <authorList>
            <person name="Lee Y."/>
            <person name="Jeon C.O."/>
        </authorList>
    </citation>
    <scope>NUCLEOTIDE SEQUENCE [LARGE SCALE GENOMIC DNA]</scope>
    <source>
        <strain evidence="16">HR-U</strain>
    </source>
</reference>
<comment type="caution">
    <text evidence="15">The sequence shown here is derived from an EMBL/GenBank/DDBJ whole genome shotgun (WGS) entry which is preliminary data.</text>
</comment>
<comment type="similarity">
    <text evidence="10 11">Belongs to the TonB-dependent receptor family.</text>
</comment>
<evidence type="ECO:0000256" key="9">
    <source>
        <dbReference type="ARBA" id="ARBA00023237"/>
    </source>
</evidence>
<feature type="domain" description="TonB-dependent receptor plug" evidence="14">
    <location>
        <begin position="49"/>
        <end position="158"/>
    </location>
</feature>
<dbReference type="PROSITE" id="PS52016">
    <property type="entry name" value="TONB_DEPENDENT_REC_3"/>
    <property type="match status" value="1"/>
</dbReference>
<accession>A0A2S7IRX1</accession>
<dbReference type="GO" id="GO:0015889">
    <property type="term" value="P:cobalamin transport"/>
    <property type="evidence" value="ECO:0007669"/>
    <property type="project" value="TreeGrafter"/>
</dbReference>
<feature type="domain" description="TonB-dependent receptor-like beta-barrel" evidence="13">
    <location>
        <begin position="192"/>
        <end position="613"/>
    </location>
</feature>
<evidence type="ECO:0000259" key="13">
    <source>
        <dbReference type="Pfam" id="PF00593"/>
    </source>
</evidence>
<evidence type="ECO:0000256" key="12">
    <source>
        <dbReference type="SAM" id="SignalP"/>
    </source>
</evidence>
<gene>
    <name evidence="15" type="ORF">C5O19_12800</name>
</gene>
<feature type="signal peptide" evidence="12">
    <location>
        <begin position="1"/>
        <end position="30"/>
    </location>
</feature>
<dbReference type="GO" id="GO:0006811">
    <property type="term" value="P:monoatomic ion transport"/>
    <property type="evidence" value="ECO:0007669"/>
    <property type="project" value="UniProtKB-KW"/>
</dbReference>
<dbReference type="InterPro" id="IPR037066">
    <property type="entry name" value="Plug_dom_sf"/>
</dbReference>
<keyword evidence="2 10" id="KW-0813">Transport</keyword>
<keyword evidence="3 10" id="KW-1134">Transmembrane beta strand</keyword>
<keyword evidence="8 10" id="KW-0472">Membrane</keyword>
<evidence type="ECO:0000256" key="10">
    <source>
        <dbReference type="PROSITE-ProRule" id="PRU01360"/>
    </source>
</evidence>
<comment type="subcellular location">
    <subcellularLocation>
        <location evidence="1 10">Cell outer membrane</location>
        <topology evidence="1 10">Multi-pass membrane protein</topology>
    </subcellularLocation>
</comment>
<dbReference type="Proteomes" id="UP000239590">
    <property type="component" value="Unassembled WGS sequence"/>
</dbReference>
<dbReference type="PROSITE" id="PS01156">
    <property type="entry name" value="TONB_DEPENDENT_REC_2"/>
    <property type="match status" value="1"/>
</dbReference>
<dbReference type="Gene3D" id="2.170.130.10">
    <property type="entry name" value="TonB-dependent receptor, plug domain"/>
    <property type="match status" value="1"/>
</dbReference>